<evidence type="ECO:0000256" key="4">
    <source>
        <dbReference type="ARBA" id="ARBA00022801"/>
    </source>
</evidence>
<dbReference type="STRING" id="212667.VFDL14_05285"/>
<proteinExistence type="inferred from homology"/>
<dbReference type="Proteomes" id="UP000027219">
    <property type="component" value="Unassembled WGS sequence"/>
</dbReference>
<dbReference type="SUPFAM" id="SSF48317">
    <property type="entry name" value="Acid phosphatase/Vanadium-dependent haloperoxidase"/>
    <property type="match status" value="1"/>
</dbReference>
<comment type="similarity">
    <text evidence="2">Belongs to the Nudix hydrolase family.</text>
</comment>
<keyword evidence="6" id="KW-0812">Transmembrane</keyword>
<comment type="caution">
    <text evidence="9">The sequence shown here is derived from an EMBL/GenBank/DDBJ whole genome shotgun (WGS) entry which is preliminary data.</text>
</comment>
<evidence type="ECO:0000313" key="10">
    <source>
        <dbReference type="Proteomes" id="UP000027219"/>
    </source>
</evidence>
<dbReference type="OrthoDB" id="5918940at2"/>
<feature type="transmembrane region" description="Helical" evidence="6">
    <location>
        <begin position="238"/>
        <end position="256"/>
    </location>
</feature>
<keyword evidence="6" id="KW-0472">Membrane</keyword>
<evidence type="ECO:0000256" key="7">
    <source>
        <dbReference type="SAM" id="SignalP"/>
    </source>
</evidence>
<gene>
    <name evidence="9" type="ORF">VFDL14_05285</name>
</gene>
<organism evidence="9 10">
    <name type="scientific">Vibrio fortis</name>
    <dbReference type="NCBI Taxonomy" id="212667"/>
    <lineage>
        <taxon>Bacteria</taxon>
        <taxon>Pseudomonadati</taxon>
        <taxon>Pseudomonadota</taxon>
        <taxon>Gammaproteobacteria</taxon>
        <taxon>Vibrionales</taxon>
        <taxon>Vibrionaceae</taxon>
        <taxon>Vibrio</taxon>
    </lineage>
</organism>
<dbReference type="AlphaFoldDB" id="A0A066USU3"/>
<keyword evidence="5" id="KW-0460">Magnesium</keyword>
<sequence>MLYRFFLIMLVSILGISNVSAQEQLPDNLAGALCLVRADDQIVLVDEIITGQLSLPGGTIVAGEPAYVAAQRETWEEAGLAVTVGDVLGYTDGAVVFDCISDSEIISYDIKNEIGGFELPIWFAPHYGVEVSRAMLLAPETLDAKEYRYPDQWNTIVEMFGRASDQPVTYVSELVAAAPQIHQGELGVIAMLQNAINSLPSTIGHSILVTDLIAQPWIFIVVLPLIAWHFGRNFALKFGFTLISVTLLTLIAHQGFGLPRPHAYLPTLKLVESSGYSFPSMLAAIWVSLTSLVVWKLKKLDDQKAWSWIGIGLLWITLFKAYSGSAFFSDVLMGAVLGGLTTWHIVRLHTKPDVNISELLSSKAVWWGLAIISIVLTVIWPLPTFTFWVAILMTIACLVTLTHANPLVGQFSFNIVLGVIVLLLATNGVISWAGSFVSFSGIGSLIVETLRFPLLILLGVVAFRLPWKRV</sequence>
<dbReference type="CDD" id="cd02883">
    <property type="entry name" value="NUDIX_Hydrolase"/>
    <property type="match status" value="1"/>
</dbReference>
<evidence type="ECO:0000256" key="1">
    <source>
        <dbReference type="ARBA" id="ARBA00001946"/>
    </source>
</evidence>
<feature type="signal peptide" evidence="7">
    <location>
        <begin position="1"/>
        <end position="21"/>
    </location>
</feature>
<dbReference type="GO" id="GO:0016818">
    <property type="term" value="F:hydrolase activity, acting on acid anhydrides, in phosphorus-containing anhydrides"/>
    <property type="evidence" value="ECO:0007669"/>
    <property type="project" value="TreeGrafter"/>
</dbReference>
<dbReference type="InterPro" id="IPR000326">
    <property type="entry name" value="PAP2/HPO"/>
</dbReference>
<feature type="transmembrane region" description="Helical" evidence="6">
    <location>
        <begin position="306"/>
        <end position="325"/>
    </location>
</feature>
<evidence type="ECO:0000313" key="9">
    <source>
        <dbReference type="EMBL" id="KDN30145.1"/>
    </source>
</evidence>
<evidence type="ECO:0000256" key="3">
    <source>
        <dbReference type="ARBA" id="ARBA00022723"/>
    </source>
</evidence>
<feature type="transmembrane region" description="Helical" evidence="6">
    <location>
        <begin position="212"/>
        <end position="231"/>
    </location>
</feature>
<feature type="chain" id="PRO_5001631328" evidence="7">
    <location>
        <begin position="22"/>
        <end position="470"/>
    </location>
</feature>
<dbReference type="InterPro" id="IPR036938">
    <property type="entry name" value="PAP2/HPO_sf"/>
</dbReference>
<dbReference type="PROSITE" id="PS51462">
    <property type="entry name" value="NUDIX"/>
    <property type="match status" value="1"/>
</dbReference>
<comment type="cofactor">
    <cofactor evidence="1">
        <name>Mg(2+)</name>
        <dbReference type="ChEBI" id="CHEBI:18420"/>
    </cofactor>
</comment>
<dbReference type="InterPro" id="IPR015797">
    <property type="entry name" value="NUDIX_hydrolase-like_dom_sf"/>
</dbReference>
<evidence type="ECO:0000259" key="8">
    <source>
        <dbReference type="PROSITE" id="PS51462"/>
    </source>
</evidence>
<feature type="transmembrane region" description="Helical" evidence="6">
    <location>
        <begin position="411"/>
        <end position="430"/>
    </location>
</feature>
<reference evidence="9 10" key="1">
    <citation type="submission" date="2014-02" db="EMBL/GenBank/DDBJ databases">
        <title>Vibrio fortis Dalian14 Genome Sequencing.</title>
        <authorList>
            <person name="Wang Y."/>
            <person name="Song L."/>
            <person name="Liu G."/>
            <person name="Ding J."/>
        </authorList>
    </citation>
    <scope>NUCLEOTIDE SEQUENCE [LARGE SCALE GENOMIC DNA]</scope>
    <source>
        <strain evidence="9 10">Dalian14</strain>
    </source>
</reference>
<feature type="transmembrane region" description="Helical" evidence="6">
    <location>
        <begin position="276"/>
        <end position="294"/>
    </location>
</feature>
<keyword evidence="10" id="KW-1185">Reference proteome</keyword>
<dbReference type="CDD" id="cd01610">
    <property type="entry name" value="PAP2_like"/>
    <property type="match status" value="1"/>
</dbReference>
<keyword evidence="3" id="KW-0479">Metal-binding</keyword>
<evidence type="ECO:0000256" key="6">
    <source>
        <dbReference type="SAM" id="Phobius"/>
    </source>
</evidence>
<dbReference type="GO" id="GO:0005737">
    <property type="term" value="C:cytoplasm"/>
    <property type="evidence" value="ECO:0007669"/>
    <property type="project" value="TreeGrafter"/>
</dbReference>
<dbReference type="PROSITE" id="PS00893">
    <property type="entry name" value="NUDIX_BOX"/>
    <property type="match status" value="1"/>
</dbReference>
<evidence type="ECO:0000256" key="2">
    <source>
        <dbReference type="ARBA" id="ARBA00005582"/>
    </source>
</evidence>
<dbReference type="EMBL" id="JFFR01000002">
    <property type="protein sequence ID" value="KDN30145.1"/>
    <property type="molecule type" value="Genomic_DNA"/>
</dbReference>
<keyword evidence="6" id="KW-1133">Transmembrane helix</keyword>
<dbReference type="Pfam" id="PF00293">
    <property type="entry name" value="NUDIX"/>
    <property type="match status" value="1"/>
</dbReference>
<keyword evidence="4" id="KW-0378">Hydrolase</keyword>
<protein>
    <submittedName>
        <fullName evidence="9">DNA mismatch repair protein MutT</fullName>
    </submittedName>
</protein>
<dbReference type="InterPro" id="IPR000086">
    <property type="entry name" value="NUDIX_hydrolase_dom"/>
</dbReference>
<dbReference type="Pfam" id="PF01569">
    <property type="entry name" value="PAP2"/>
    <property type="match status" value="1"/>
</dbReference>
<accession>A0A066USU3</accession>
<dbReference type="PANTHER" id="PTHR43758">
    <property type="entry name" value="7,8-DIHYDRO-8-OXOGUANINE TRIPHOSPHATASE"/>
    <property type="match status" value="1"/>
</dbReference>
<dbReference type="GO" id="GO:0046872">
    <property type="term" value="F:metal ion binding"/>
    <property type="evidence" value="ECO:0007669"/>
    <property type="project" value="UniProtKB-KW"/>
</dbReference>
<keyword evidence="7" id="KW-0732">Signal</keyword>
<feature type="transmembrane region" description="Helical" evidence="6">
    <location>
        <begin position="450"/>
        <end position="467"/>
    </location>
</feature>
<dbReference type="InterPro" id="IPR020084">
    <property type="entry name" value="NUDIX_hydrolase_CS"/>
</dbReference>
<name>A0A066USU3_9VIBR</name>
<dbReference type="SUPFAM" id="SSF55811">
    <property type="entry name" value="Nudix"/>
    <property type="match status" value="1"/>
</dbReference>
<feature type="domain" description="Nudix hydrolase" evidence="8">
    <location>
        <begin position="26"/>
        <end position="160"/>
    </location>
</feature>
<dbReference type="Gene3D" id="3.90.79.10">
    <property type="entry name" value="Nucleoside Triphosphate Pyrophosphohydrolase"/>
    <property type="match status" value="1"/>
</dbReference>
<dbReference type="PANTHER" id="PTHR43758:SF8">
    <property type="entry name" value="8-OXO-DGTP DIPHOSPHATASE YTKD-RELATED"/>
    <property type="match status" value="1"/>
</dbReference>
<evidence type="ECO:0000256" key="5">
    <source>
        <dbReference type="ARBA" id="ARBA00022842"/>
    </source>
</evidence>